<protein>
    <submittedName>
        <fullName evidence="2">Unannotated protein</fullName>
    </submittedName>
</protein>
<evidence type="ECO:0000313" key="2">
    <source>
        <dbReference type="EMBL" id="CAB4564046.1"/>
    </source>
</evidence>
<dbReference type="EMBL" id="CAEZTM010000008">
    <property type="protein sequence ID" value="CAB4564046.1"/>
    <property type="molecule type" value="Genomic_DNA"/>
</dbReference>
<organism evidence="2">
    <name type="scientific">freshwater metagenome</name>
    <dbReference type="NCBI Taxonomy" id="449393"/>
    <lineage>
        <taxon>unclassified sequences</taxon>
        <taxon>metagenomes</taxon>
        <taxon>ecological metagenomes</taxon>
    </lineage>
</organism>
<name>A0A6J6DKZ7_9ZZZZ</name>
<dbReference type="AlphaFoldDB" id="A0A6J6DKZ7"/>
<keyword evidence="1" id="KW-0812">Transmembrane</keyword>
<accession>A0A6J6DKZ7</accession>
<evidence type="ECO:0000256" key="1">
    <source>
        <dbReference type="SAM" id="Phobius"/>
    </source>
</evidence>
<gene>
    <name evidence="2" type="ORF">UFOPK1684_00303</name>
</gene>
<dbReference type="NCBIfam" id="NF038065">
    <property type="entry name" value="Pr6Pr"/>
    <property type="match status" value="1"/>
</dbReference>
<keyword evidence="1" id="KW-1133">Transmembrane helix</keyword>
<proteinExistence type="predicted"/>
<feature type="transmembrane region" description="Helical" evidence="1">
    <location>
        <begin position="147"/>
        <end position="167"/>
    </location>
</feature>
<reference evidence="2" key="1">
    <citation type="submission" date="2020-05" db="EMBL/GenBank/DDBJ databases">
        <authorList>
            <person name="Chiriac C."/>
            <person name="Salcher M."/>
            <person name="Ghai R."/>
            <person name="Kavagutti S V."/>
        </authorList>
    </citation>
    <scope>NUCLEOTIDE SEQUENCE</scope>
</reference>
<feature type="transmembrane region" description="Helical" evidence="1">
    <location>
        <begin position="49"/>
        <end position="69"/>
    </location>
</feature>
<feature type="transmembrane region" description="Helical" evidence="1">
    <location>
        <begin position="187"/>
        <end position="211"/>
    </location>
</feature>
<keyword evidence="1" id="KW-0472">Membrane</keyword>
<feature type="transmembrane region" description="Helical" evidence="1">
    <location>
        <begin position="81"/>
        <end position="99"/>
    </location>
</feature>
<dbReference type="InterPro" id="IPR049713">
    <property type="entry name" value="Pr6Pr-like"/>
</dbReference>
<sequence>MVGAPSGYRVFLALLNFLAATAVIAALTVQITDRVLNDAFVPERYFSYFTIQTSLANIFVLVLTGIVGLQSTRDSPGIAALRANFVTYSIITGAIYNTLLRDLPGAEGTYLSPIQWPNEITHVWIPLYFALDWMVNPHRHKLPRWTMIVGTIFPTLWFAFTMARGYLTGWYPYAFLNPNGAGGWAGVGVYAAGIGLIIIALVGATALVNLIHHKLHPGNQLDR</sequence>